<comment type="function">
    <text evidence="2">Catalyzes the interconversion of 2-phosphoglycerate and 3-phosphoglycerate.</text>
</comment>
<dbReference type="InterPro" id="IPR004456">
    <property type="entry name" value="Pglycerate_mutase_ApgM"/>
</dbReference>
<name>M2VVC1_GALSU</name>
<organism evidence="7 8">
    <name type="scientific">Galdieria sulphuraria</name>
    <name type="common">Red alga</name>
    <dbReference type="NCBI Taxonomy" id="130081"/>
    <lineage>
        <taxon>Eukaryota</taxon>
        <taxon>Rhodophyta</taxon>
        <taxon>Bangiophyceae</taxon>
        <taxon>Galdieriales</taxon>
        <taxon>Galdieriaceae</taxon>
        <taxon>Galdieria</taxon>
    </lineage>
</organism>
<reference evidence="8" key="1">
    <citation type="journal article" date="2013" name="Science">
        <title>Gene transfer from bacteria and archaea facilitated evolution of an extremophilic eukaryote.</title>
        <authorList>
            <person name="Schonknecht G."/>
            <person name="Chen W.H."/>
            <person name="Ternes C.M."/>
            <person name="Barbier G.G."/>
            <person name="Shrestha R.P."/>
            <person name="Stanke M."/>
            <person name="Brautigam A."/>
            <person name="Baker B.J."/>
            <person name="Banfield J.F."/>
            <person name="Garavito R.M."/>
            <person name="Carr K."/>
            <person name="Wilkerson C."/>
            <person name="Rensing S.A."/>
            <person name="Gagneul D."/>
            <person name="Dickenson N.E."/>
            <person name="Oesterhelt C."/>
            <person name="Lercher M.J."/>
            <person name="Weber A.P."/>
        </authorList>
    </citation>
    <scope>NUCLEOTIDE SEQUENCE [LARGE SCALE GENOMIC DNA]</scope>
    <source>
        <strain evidence="8">074W</strain>
    </source>
</reference>
<evidence type="ECO:0000256" key="2">
    <source>
        <dbReference type="ARBA" id="ARBA00002315"/>
    </source>
</evidence>
<sequence length="435" mass="48430">MTKSCKRRTVFVLIDGLGDVNIACIENQTPLAYAKTPNLDSLAANGVCGLMDPVQVGLACGSDTAHLSIFGFDPRVYYRGRGAFETMGSGLHMDVGDIGFKCNFALYDPDTGIVLKRRADREFGTWGRSLCDYLSEHIELCDFPRHKVTFQYATEHRCGVRIQGPGLSDEISDTDPLKDNLPLKTSVPLTFSTEAQQTAILVNQLSKAIHEALEAHPLIIERRKRGLTYTNIVLFRGCGRRIEVTSFREKYGLRAFAIAPTKIIAGLTLCLGMQLVHVSGATGDYNTDLLSKARTCVEWMKKEDYDFGFVHIKAVDDTGHDGWLQGKCMFLEKIDEMIHVLIQELEDYCVNLVVTGDHSTPVTRKDHSLQPVPFVLCPLPFGSLSAVWQQEKVTSFSEIDAGFGLLGRFTGDQVMSIIQYFATDRNRSQQTHSNE</sequence>
<evidence type="ECO:0000256" key="5">
    <source>
        <dbReference type="ARBA" id="ARBA00023152"/>
    </source>
</evidence>
<dbReference type="eggNOG" id="ENOG502QR26">
    <property type="taxonomic scope" value="Eukaryota"/>
</dbReference>
<dbReference type="Gene3D" id="3.40.720.10">
    <property type="entry name" value="Alkaline Phosphatase, subunit A"/>
    <property type="match status" value="2"/>
</dbReference>
<dbReference type="Pfam" id="PF01676">
    <property type="entry name" value="Metalloenzyme"/>
    <property type="match status" value="1"/>
</dbReference>
<evidence type="ECO:0000256" key="4">
    <source>
        <dbReference type="ARBA" id="ARBA00005524"/>
    </source>
</evidence>
<dbReference type="EMBL" id="KB454536">
    <property type="protein sequence ID" value="EME27166.1"/>
    <property type="molecule type" value="Genomic_DNA"/>
</dbReference>
<comment type="pathway">
    <text evidence="3">Carbohydrate degradation.</text>
</comment>
<keyword evidence="8" id="KW-1185">Reference proteome</keyword>
<dbReference type="SUPFAM" id="SSF53649">
    <property type="entry name" value="Alkaline phosphatase-like"/>
    <property type="match status" value="1"/>
</dbReference>
<dbReference type="Proteomes" id="UP000030680">
    <property type="component" value="Unassembled WGS sequence"/>
</dbReference>
<dbReference type="PIRSF" id="PIRSF006392">
    <property type="entry name" value="IPGAM_arch"/>
    <property type="match status" value="1"/>
</dbReference>
<keyword evidence="5" id="KW-0324">Glycolysis</keyword>
<dbReference type="GeneID" id="17086096"/>
<accession>M2VVC1</accession>
<evidence type="ECO:0000313" key="8">
    <source>
        <dbReference type="Proteomes" id="UP000030680"/>
    </source>
</evidence>
<dbReference type="PANTHER" id="PTHR31209">
    <property type="entry name" value="COFACTOR-INDEPENDENT PHOSPHOGLYCERATE MUTASE"/>
    <property type="match status" value="1"/>
</dbReference>
<dbReference type="GO" id="GO:0006096">
    <property type="term" value="P:glycolytic process"/>
    <property type="evidence" value="ECO:0007669"/>
    <property type="project" value="UniProtKB-KW"/>
</dbReference>
<evidence type="ECO:0000256" key="3">
    <source>
        <dbReference type="ARBA" id="ARBA00004921"/>
    </source>
</evidence>
<protein>
    <submittedName>
        <fullName evidence="7">2,3-biphosphoglycerate-independent phosphoglycerate mutase-related protein</fullName>
    </submittedName>
</protein>
<dbReference type="GO" id="GO:0004619">
    <property type="term" value="F:phosphoglycerate mutase activity"/>
    <property type="evidence" value="ECO:0007669"/>
    <property type="project" value="UniProtKB-EC"/>
</dbReference>
<dbReference type="KEGG" id="gsl:Gasu_52680"/>
<evidence type="ECO:0000256" key="1">
    <source>
        <dbReference type="ARBA" id="ARBA00000370"/>
    </source>
</evidence>
<dbReference type="InterPro" id="IPR017850">
    <property type="entry name" value="Alkaline_phosphatase_core_sf"/>
</dbReference>
<evidence type="ECO:0000259" key="6">
    <source>
        <dbReference type="Pfam" id="PF01676"/>
    </source>
</evidence>
<dbReference type="Pfam" id="PF10143">
    <property type="entry name" value="PhosphMutase"/>
    <property type="match status" value="1"/>
</dbReference>
<dbReference type="AlphaFoldDB" id="M2VVC1"/>
<comment type="similarity">
    <text evidence="4">Belongs to the BPG-independent phosphoglycerate mutase family. A-PGAM subfamily.</text>
</comment>
<dbReference type="CDD" id="cd16011">
    <property type="entry name" value="iPGM_like"/>
    <property type="match status" value="1"/>
</dbReference>
<dbReference type="STRING" id="130081.M2VVC1"/>
<gene>
    <name evidence="7" type="ORF">Gasu_52680</name>
</gene>
<dbReference type="OMA" id="IAFRCNF"/>
<dbReference type="Gramene" id="EME27166">
    <property type="protein sequence ID" value="EME27166"/>
    <property type="gene ID" value="Gasu_52680"/>
</dbReference>
<dbReference type="InterPro" id="IPR006124">
    <property type="entry name" value="Metalloenzyme"/>
</dbReference>
<dbReference type="NCBIfam" id="TIGR00306">
    <property type="entry name" value="apgM"/>
    <property type="match status" value="1"/>
</dbReference>
<comment type="catalytic activity">
    <reaction evidence="1">
        <text>(2R)-2-phosphoglycerate = (2R)-3-phosphoglycerate</text>
        <dbReference type="Rhea" id="RHEA:15901"/>
        <dbReference type="ChEBI" id="CHEBI:58272"/>
        <dbReference type="ChEBI" id="CHEBI:58289"/>
        <dbReference type="EC" id="5.4.2.12"/>
    </reaction>
</comment>
<dbReference type="RefSeq" id="XP_005703686.1">
    <property type="nucleotide sequence ID" value="XM_005703629.1"/>
</dbReference>
<dbReference type="PANTHER" id="PTHR31209:SF0">
    <property type="entry name" value="METALLOENZYME DOMAIN-CONTAINING PROTEIN"/>
    <property type="match status" value="1"/>
</dbReference>
<dbReference type="OrthoDB" id="113620at2759"/>
<feature type="domain" description="Metalloenzyme" evidence="6">
    <location>
        <begin position="8"/>
        <end position="376"/>
    </location>
</feature>
<proteinExistence type="inferred from homology"/>
<dbReference type="GO" id="GO:0046872">
    <property type="term" value="F:metal ion binding"/>
    <property type="evidence" value="ECO:0007669"/>
    <property type="project" value="InterPro"/>
</dbReference>
<evidence type="ECO:0000313" key="7">
    <source>
        <dbReference type="EMBL" id="EME27166.1"/>
    </source>
</evidence>